<gene>
    <name evidence="5" type="ORF">HGH91_30410</name>
</gene>
<comment type="caution">
    <text evidence="5">The sequence shown here is derived from an EMBL/GenBank/DDBJ whole genome shotgun (WGS) entry which is preliminary data.</text>
</comment>
<dbReference type="Gene3D" id="1.10.10.60">
    <property type="entry name" value="Homeodomain-like"/>
    <property type="match status" value="2"/>
</dbReference>
<reference evidence="5 6" key="1">
    <citation type="submission" date="2020-04" db="EMBL/GenBank/DDBJ databases">
        <authorList>
            <person name="Yin C."/>
        </authorList>
    </citation>
    <scope>NUCLEOTIDE SEQUENCE [LARGE SCALE GENOMIC DNA]</scope>
    <source>
        <strain evidence="5 6">Ak56</strain>
    </source>
</reference>
<dbReference type="SMART" id="SM00342">
    <property type="entry name" value="HTH_ARAC"/>
    <property type="match status" value="1"/>
</dbReference>
<protein>
    <submittedName>
        <fullName evidence="5">Helix-turn-helix transcriptional regulator</fullName>
    </submittedName>
</protein>
<dbReference type="PROSITE" id="PS01124">
    <property type="entry name" value="HTH_ARAC_FAMILY_2"/>
    <property type="match status" value="1"/>
</dbReference>
<feature type="domain" description="HTH araC/xylS-type" evidence="4">
    <location>
        <begin position="185"/>
        <end position="283"/>
    </location>
</feature>
<keyword evidence="2" id="KW-0238">DNA-binding</keyword>
<evidence type="ECO:0000256" key="3">
    <source>
        <dbReference type="ARBA" id="ARBA00023163"/>
    </source>
</evidence>
<keyword evidence="1" id="KW-0805">Transcription regulation</keyword>
<evidence type="ECO:0000256" key="2">
    <source>
        <dbReference type="ARBA" id="ARBA00023125"/>
    </source>
</evidence>
<name>A0A847ST89_9BACT</name>
<dbReference type="PANTHER" id="PTHR43280">
    <property type="entry name" value="ARAC-FAMILY TRANSCRIPTIONAL REGULATOR"/>
    <property type="match status" value="1"/>
</dbReference>
<dbReference type="RefSeq" id="WP_168743006.1">
    <property type="nucleotide sequence ID" value="NZ_JABAHZ010000014.1"/>
</dbReference>
<dbReference type="PANTHER" id="PTHR43280:SF27">
    <property type="entry name" value="TRANSCRIPTIONAL REGULATOR MTLR"/>
    <property type="match status" value="1"/>
</dbReference>
<dbReference type="PROSITE" id="PS00041">
    <property type="entry name" value="HTH_ARAC_FAMILY_1"/>
    <property type="match status" value="1"/>
</dbReference>
<dbReference type="SUPFAM" id="SSF46689">
    <property type="entry name" value="Homeodomain-like"/>
    <property type="match status" value="2"/>
</dbReference>
<evidence type="ECO:0000259" key="4">
    <source>
        <dbReference type="PROSITE" id="PS01124"/>
    </source>
</evidence>
<dbReference type="InterPro" id="IPR009057">
    <property type="entry name" value="Homeodomain-like_sf"/>
</dbReference>
<keyword evidence="6" id="KW-1185">Reference proteome</keyword>
<organism evidence="5 6">
    <name type="scientific">Chitinophaga eiseniae</name>
    <dbReference type="NCBI Taxonomy" id="634771"/>
    <lineage>
        <taxon>Bacteria</taxon>
        <taxon>Pseudomonadati</taxon>
        <taxon>Bacteroidota</taxon>
        <taxon>Chitinophagia</taxon>
        <taxon>Chitinophagales</taxon>
        <taxon>Chitinophagaceae</taxon>
        <taxon>Chitinophaga</taxon>
    </lineage>
</organism>
<dbReference type="InterPro" id="IPR018060">
    <property type="entry name" value="HTH_AraC"/>
</dbReference>
<dbReference type="InterPro" id="IPR018062">
    <property type="entry name" value="HTH_AraC-typ_CS"/>
</dbReference>
<evidence type="ECO:0000313" key="6">
    <source>
        <dbReference type="Proteomes" id="UP000552864"/>
    </source>
</evidence>
<keyword evidence="3" id="KW-0804">Transcription</keyword>
<accession>A0A847ST89</accession>
<dbReference type="AlphaFoldDB" id="A0A847ST89"/>
<evidence type="ECO:0000256" key="1">
    <source>
        <dbReference type="ARBA" id="ARBA00023015"/>
    </source>
</evidence>
<proteinExistence type="predicted"/>
<evidence type="ECO:0000313" key="5">
    <source>
        <dbReference type="EMBL" id="NLR82965.1"/>
    </source>
</evidence>
<dbReference type="Proteomes" id="UP000552864">
    <property type="component" value="Unassembled WGS sequence"/>
</dbReference>
<dbReference type="Pfam" id="PF12833">
    <property type="entry name" value="HTH_18"/>
    <property type="match status" value="1"/>
</dbReference>
<dbReference type="GO" id="GO:0043565">
    <property type="term" value="F:sequence-specific DNA binding"/>
    <property type="evidence" value="ECO:0007669"/>
    <property type="project" value="InterPro"/>
</dbReference>
<dbReference type="GO" id="GO:0003700">
    <property type="term" value="F:DNA-binding transcription factor activity"/>
    <property type="evidence" value="ECO:0007669"/>
    <property type="project" value="InterPro"/>
</dbReference>
<dbReference type="EMBL" id="JABAHZ010000014">
    <property type="protein sequence ID" value="NLR82965.1"/>
    <property type="molecule type" value="Genomic_DNA"/>
</dbReference>
<sequence length="293" mass="33595">MTHLYENFVCPADESFTVHTEIPEMETHNILKCHFNFKIALIENCIGKRFIGDHIDDFEGPELLLLGSSLPHRWQYQQVLDPTRTPTAYVVHFSPDFIGEGLLEMPEARELQVLFNNAGRGIVFSGDTITQARFILQQMLNVKGLARLAYMIQLLSVLTHSKDSRLLASPYFNLVETSTEGQKISQVFDYIYKNFRNDITLQEVAGIIPMCTSSFCRFFKQRTNKTLVDIIKEVRINHASKLLMKGGHNVTEACYSSGYNSLSNFNKHFREVKGLSPRDYLKQYRVRLDSVAV</sequence>